<evidence type="ECO:0000313" key="5">
    <source>
        <dbReference type="Proteomes" id="UP000515819"/>
    </source>
</evidence>
<dbReference type="GO" id="GO:0009253">
    <property type="term" value="P:peptidoglycan catabolic process"/>
    <property type="evidence" value="ECO:0007669"/>
    <property type="project" value="InterPro"/>
</dbReference>
<feature type="signal peptide" evidence="2">
    <location>
        <begin position="1"/>
        <end position="30"/>
    </location>
</feature>
<sequence>MIRFKKSKKILAAILTAGMLLAGNGVPICAAEPVSVAQTEEQLNYLVVGSPVVCTPGSQFVLADVGDGTEKLSDAVLTYVNVETGTSYEVTADTVDEGSLLFNMEFDDTQPSGEYEVTTIEVVADGEKRIVRMVDTGIDAKFGINTDVDSEADAYVVDEQAEQDAEEACGEDGITVLDAEGQEMTFDSLTEALQEADDSVADSGIATQSTANPNLVVVLDPGHGGSDPGACKYGLREADLTLKIAQYCKSKLEEYSHVEVYMTRTADTDNNLANRVAYAKKFNPDVFVSIHINAVGGQHGGAEVYYPNGNYIPGIGTEGKELAEVIQQKLVALGLYNRGIKIRNTEDGSQYPDGSPSDYLGVIKRSKEAGFPAVLIEHAFIDNYGDVYNFLSREDKVKEMGYADATAIAEYYGLSKNGNYGSKATIADTIRTAYDGGTSEALTPIMTTPTTSVDRMVSYYKSNATFPTYYQEHDTEIKASSNPLQTFCQIFYDEAVAEGVDPGVVFAQAMKETGFLRFGGDVKIEQYNFCGLGATGGGAAGQAFGSVRLGVRAQVQHLKAYASQEDLKNAVVDPRFQYVTRGCATFVEYLGIQENPWGKGWATASNYGYSIVNDYMYKFCTVKKTSSTANSFLNVAYSTHVQSYGWQADKFNGMTSGTTGLGKRLEAIKIKVGGEYDLGVTYQTHVQTLGWGNWVDDGALSGTTGQAKRLEAIRIKLTGNDADKFDVYYRVHAQTFGWLGWAKNGETAGTSGFAKRLEAIQIYVVPKGMTPSSGTSAVSYVQYGKAASKSDQPGLINYATHVQTYGNQQFVSDGSFSGTYGEAKRLEAIRIQVNNDALGVDGGVTYHTHVQKLGWQPWVSDGVVSGTTGQAKRLEAIEIKLTGELAEKYDVYYRVHAQTFGWLNWAKNGQTAGTVGYAKRLEGIQIVLVPKGGKAPSATPLNDGRACIIK</sequence>
<dbReference type="InterPro" id="IPR006637">
    <property type="entry name" value="ChW"/>
</dbReference>
<evidence type="ECO:0000259" key="3">
    <source>
        <dbReference type="SMART" id="SM00646"/>
    </source>
</evidence>
<dbReference type="InterPro" id="IPR050695">
    <property type="entry name" value="N-acetylmuramoyl_amidase_3"/>
</dbReference>
<dbReference type="EMBL" id="CP060632">
    <property type="protein sequence ID" value="QNM00238.1"/>
    <property type="molecule type" value="Genomic_DNA"/>
</dbReference>
<evidence type="ECO:0000256" key="1">
    <source>
        <dbReference type="ARBA" id="ARBA00022801"/>
    </source>
</evidence>
<evidence type="ECO:0000313" key="4">
    <source>
        <dbReference type="EMBL" id="QNM00238.1"/>
    </source>
</evidence>
<dbReference type="Pfam" id="PF07538">
    <property type="entry name" value="ChW"/>
    <property type="match status" value="6"/>
</dbReference>
<dbReference type="Pfam" id="PF01832">
    <property type="entry name" value="Glucosaminidase"/>
    <property type="match status" value="1"/>
</dbReference>
<reference evidence="4 5" key="1">
    <citation type="submission" date="2020-08" db="EMBL/GenBank/DDBJ databases">
        <authorList>
            <person name="Liu C."/>
            <person name="Sun Q."/>
        </authorList>
    </citation>
    <scope>NUCLEOTIDE SEQUENCE [LARGE SCALE GENOMIC DNA]</scope>
    <source>
        <strain evidence="4 5">NSJ-4</strain>
    </source>
</reference>
<feature type="domain" description="MurNAc-LAA" evidence="3">
    <location>
        <begin position="276"/>
        <end position="407"/>
    </location>
</feature>
<dbReference type="Pfam" id="PF01520">
    <property type="entry name" value="Amidase_3"/>
    <property type="match status" value="1"/>
</dbReference>
<gene>
    <name evidence="4" type="ORF">H9Q76_02805</name>
</gene>
<dbReference type="GO" id="GO:0008745">
    <property type="term" value="F:N-acetylmuramoyl-L-alanine amidase activity"/>
    <property type="evidence" value="ECO:0007669"/>
    <property type="project" value="InterPro"/>
</dbReference>
<dbReference type="GO" id="GO:0030288">
    <property type="term" value="C:outer membrane-bounded periplasmic space"/>
    <property type="evidence" value="ECO:0007669"/>
    <property type="project" value="TreeGrafter"/>
</dbReference>
<protein>
    <submittedName>
        <fullName evidence="4">N-acetylmuramoyl-L-alanine amidase</fullName>
    </submittedName>
</protein>
<dbReference type="RefSeq" id="WP_249321569.1">
    <property type="nucleotide sequence ID" value="NZ_CP060632.1"/>
</dbReference>
<dbReference type="Gene3D" id="3.40.630.40">
    <property type="entry name" value="Zn-dependent exopeptidases"/>
    <property type="match status" value="1"/>
</dbReference>
<dbReference type="GO" id="GO:0004040">
    <property type="term" value="F:amidase activity"/>
    <property type="evidence" value="ECO:0007669"/>
    <property type="project" value="InterPro"/>
</dbReference>
<accession>A0A7G9FNV6</accession>
<feature type="chain" id="PRO_5028815334" evidence="2">
    <location>
        <begin position="31"/>
        <end position="950"/>
    </location>
</feature>
<dbReference type="InterPro" id="IPR002508">
    <property type="entry name" value="MurNAc-LAA_cat"/>
</dbReference>
<dbReference type="SMART" id="SM00728">
    <property type="entry name" value="ChW"/>
    <property type="match status" value="6"/>
</dbReference>
<name>A0A7G9FNV6_9FIRM</name>
<dbReference type="InterPro" id="IPR002901">
    <property type="entry name" value="MGlyc_endo_b_GlcNAc-like_dom"/>
</dbReference>
<dbReference type="Proteomes" id="UP000515819">
    <property type="component" value="Chromosome"/>
</dbReference>
<dbReference type="PANTHER" id="PTHR30404">
    <property type="entry name" value="N-ACETYLMURAMOYL-L-ALANINE AMIDASE"/>
    <property type="match status" value="1"/>
</dbReference>
<proteinExistence type="predicted"/>
<evidence type="ECO:0000256" key="2">
    <source>
        <dbReference type="SAM" id="SignalP"/>
    </source>
</evidence>
<organism evidence="4 5">
    <name type="scientific">Wujia chipingensis</name>
    <dbReference type="NCBI Taxonomy" id="2763670"/>
    <lineage>
        <taxon>Bacteria</taxon>
        <taxon>Bacillati</taxon>
        <taxon>Bacillota</taxon>
        <taxon>Clostridia</taxon>
        <taxon>Lachnospirales</taxon>
        <taxon>Lachnospiraceae</taxon>
        <taxon>Wujia</taxon>
    </lineage>
</organism>
<dbReference type="KEGG" id="wcp:H9Q76_02805"/>
<dbReference type="SMART" id="SM00646">
    <property type="entry name" value="Ami_3"/>
    <property type="match status" value="1"/>
</dbReference>
<dbReference type="SUPFAM" id="SSF53187">
    <property type="entry name" value="Zn-dependent exopeptidases"/>
    <property type="match status" value="1"/>
</dbReference>
<keyword evidence="5" id="KW-1185">Reference proteome</keyword>
<dbReference type="CDD" id="cd02696">
    <property type="entry name" value="MurNAc-LAA"/>
    <property type="match status" value="1"/>
</dbReference>
<keyword evidence="2" id="KW-0732">Signal</keyword>
<dbReference type="AlphaFoldDB" id="A0A7G9FNV6"/>
<dbReference type="PANTHER" id="PTHR30404:SF0">
    <property type="entry name" value="N-ACETYLMURAMOYL-L-ALANINE AMIDASE AMIC"/>
    <property type="match status" value="1"/>
</dbReference>
<keyword evidence="1" id="KW-0378">Hydrolase</keyword>